<dbReference type="Pfam" id="PF00520">
    <property type="entry name" value="Ion_trans"/>
    <property type="match status" value="1"/>
</dbReference>
<evidence type="ECO:0000259" key="8">
    <source>
        <dbReference type="Pfam" id="PF00520"/>
    </source>
</evidence>
<dbReference type="SUPFAM" id="SSF52200">
    <property type="entry name" value="Toll/Interleukin receptor TIR domain"/>
    <property type="match status" value="1"/>
</dbReference>
<proteinExistence type="predicted"/>
<protein>
    <recommendedName>
        <fullName evidence="8">Ion transport domain-containing protein</fullName>
    </recommendedName>
</protein>
<dbReference type="InterPro" id="IPR005821">
    <property type="entry name" value="Ion_trans_dom"/>
</dbReference>
<dbReference type="Gene3D" id="1.10.287.70">
    <property type="match status" value="1"/>
</dbReference>
<dbReference type="Proteomes" id="UP001189429">
    <property type="component" value="Unassembled WGS sequence"/>
</dbReference>
<dbReference type="Gene3D" id="2.60.120.10">
    <property type="entry name" value="Jelly Rolls"/>
    <property type="match status" value="1"/>
</dbReference>
<accession>A0ABN9W4D8</accession>
<evidence type="ECO:0000256" key="3">
    <source>
        <dbReference type="ARBA" id="ARBA00022989"/>
    </source>
</evidence>
<feature type="region of interest" description="Disordered" evidence="5">
    <location>
        <begin position="29"/>
        <end position="61"/>
    </location>
</feature>
<dbReference type="SUPFAM" id="SSF81324">
    <property type="entry name" value="Voltage-gated potassium channels"/>
    <property type="match status" value="1"/>
</dbReference>
<feature type="transmembrane region" description="Helical" evidence="6">
    <location>
        <begin position="459"/>
        <end position="484"/>
    </location>
</feature>
<evidence type="ECO:0000256" key="4">
    <source>
        <dbReference type="ARBA" id="ARBA00023136"/>
    </source>
</evidence>
<keyword evidence="10" id="KW-1185">Reference proteome</keyword>
<keyword evidence="7" id="KW-0732">Signal</keyword>
<comment type="caution">
    <text evidence="9">The sequence shown here is derived from an EMBL/GenBank/DDBJ whole genome shotgun (WGS) entry which is preliminary data.</text>
</comment>
<reference evidence="9" key="1">
    <citation type="submission" date="2023-10" db="EMBL/GenBank/DDBJ databases">
        <authorList>
            <person name="Chen Y."/>
            <person name="Shah S."/>
            <person name="Dougan E. K."/>
            <person name="Thang M."/>
            <person name="Chan C."/>
        </authorList>
    </citation>
    <scope>NUCLEOTIDE SEQUENCE [LARGE SCALE GENOMIC DNA]</scope>
</reference>
<dbReference type="InterPro" id="IPR018490">
    <property type="entry name" value="cNMP-bd_dom_sf"/>
</dbReference>
<evidence type="ECO:0000256" key="5">
    <source>
        <dbReference type="SAM" id="MobiDB-lite"/>
    </source>
</evidence>
<evidence type="ECO:0000256" key="6">
    <source>
        <dbReference type="SAM" id="Phobius"/>
    </source>
</evidence>
<feature type="domain" description="Ion transport" evidence="8">
    <location>
        <begin position="321"/>
        <end position="562"/>
    </location>
</feature>
<feature type="compositionally biased region" description="Basic residues" evidence="5">
    <location>
        <begin position="30"/>
        <end position="61"/>
    </location>
</feature>
<feature type="transmembrane region" description="Helical" evidence="6">
    <location>
        <begin position="315"/>
        <end position="332"/>
    </location>
</feature>
<comment type="subcellular location">
    <subcellularLocation>
        <location evidence="1">Membrane</location>
        <topology evidence="1">Multi-pass membrane protein</topology>
    </subcellularLocation>
</comment>
<feature type="transmembrane region" description="Helical" evidence="6">
    <location>
        <begin position="339"/>
        <end position="359"/>
    </location>
</feature>
<dbReference type="EMBL" id="CAUYUJ010017962">
    <property type="protein sequence ID" value="CAK0879492.1"/>
    <property type="molecule type" value="Genomic_DNA"/>
</dbReference>
<feature type="transmembrane region" description="Helical" evidence="6">
    <location>
        <begin position="538"/>
        <end position="559"/>
    </location>
</feature>
<evidence type="ECO:0000256" key="2">
    <source>
        <dbReference type="ARBA" id="ARBA00022692"/>
    </source>
</evidence>
<dbReference type="InterPro" id="IPR014710">
    <property type="entry name" value="RmlC-like_jellyroll"/>
</dbReference>
<gene>
    <name evidence="9" type="ORF">PCOR1329_LOCUS62906</name>
</gene>
<evidence type="ECO:0000256" key="1">
    <source>
        <dbReference type="ARBA" id="ARBA00004141"/>
    </source>
</evidence>
<dbReference type="InterPro" id="IPR051413">
    <property type="entry name" value="K/Na_HCN_channel"/>
</dbReference>
<feature type="signal peptide" evidence="7">
    <location>
        <begin position="1"/>
        <end position="21"/>
    </location>
</feature>
<keyword evidence="3 6" id="KW-1133">Transmembrane helix</keyword>
<keyword evidence="2 6" id="KW-0812">Transmembrane</keyword>
<sequence>MRWPLLAAACALAAIPTLTAGLQQVQERAPKRKALEKKSRNAPKRKALEKKGLRHREKNVRHRHKKALHKAPAVASHGAAGLVDQEGVQQERPAVHRTAAEFEQAVHEADKMLKAMEVAHRANVTQVGPPLDRGERTLLLHALRLGSGRAARESVSTERGLDALYALEAAPAAPEHSYALARPSVAEPEQFVVEWASGTDPSVTEQPSEKLQLRWDLPTRGSTQSEATELQTIQEPTSIYTVLDGWVSSVPIFQLAAIDSASTADIRRKAKLSNADGAMGSSLTLGGALEDLKEPDTLTFVSTGFISKWLMVHPMQWSVTFWSFLSLLLIAYDTVTVPLFFFYTFAHVPLVIVFVDWLARVFWTLDIPLSLVTGFHKEGYIEMRFRAVAGAYARSWLVFDIIVVVSDWLVVALKDSSTLSAVPVLRSLRLVRVLRLLRLGRLSHMINEILLYASDGVTLGVSVLKLTVGLCVGVHLVACVWYGVGDSNSSGWVSREALLESAAPSEQYLFSVHWVITQLQGTSLTPPRTILEIGFQSLVLLGAQAFVAIFIANLTQAMISLTDTQKLQMQQAARRYLRRRRISPALSYQVRAHFGKNSSGKVSVQDTMELEDKLVESLPLVLRQQLYEEVRLPLLKLVPLFRRDGFSNTRLLRQLCCKAISGVSLISGELVFSLGDACRQMLVVESGAGVYVKLKKSCETRSAFGRTLTTYLKEQASEESDMKQVIRYRGQHICEAALWTRWTNQGELFAEGDCTMLCLMSTEFATIVSAYETTRVLCLKYAACFVSWLNDRARMHETSDVMETPKQLIPEYLQKLADDSAFVFISHFKEEAGSDAALIEEGMRRIIKENPAHPAFNLRRPIFLDSNDLVETDHIRTTIGSSHNVVVLLTDNVLTRPWVLIEIVTALKARLPIHLVTIQRPGVDFRFPSETFLERLAAGEGLTPSARALLRAEGITAEDLLLLGNAFQRIALPFSPHKSMNVREAELLDIMNRCEISGSKFSFRRPDDLVRSRSFGEPHSPPAPSTLPR</sequence>
<keyword evidence="4 6" id="KW-0472">Membrane</keyword>
<dbReference type="PANTHER" id="PTHR45689:SF5">
    <property type="entry name" value="I[[H]] CHANNEL, ISOFORM E"/>
    <property type="match status" value="1"/>
</dbReference>
<dbReference type="InterPro" id="IPR035897">
    <property type="entry name" value="Toll_tir_struct_dom_sf"/>
</dbReference>
<dbReference type="SUPFAM" id="SSF51206">
    <property type="entry name" value="cAMP-binding domain-like"/>
    <property type="match status" value="1"/>
</dbReference>
<evidence type="ECO:0000313" key="10">
    <source>
        <dbReference type="Proteomes" id="UP001189429"/>
    </source>
</evidence>
<evidence type="ECO:0000313" key="9">
    <source>
        <dbReference type="EMBL" id="CAK0879492.1"/>
    </source>
</evidence>
<dbReference type="PANTHER" id="PTHR45689">
    <property type="entry name" value="I[[H]] CHANNEL, ISOFORM E"/>
    <property type="match status" value="1"/>
</dbReference>
<name>A0ABN9W4D8_9DINO</name>
<feature type="chain" id="PRO_5045551630" description="Ion transport domain-containing protein" evidence="7">
    <location>
        <begin position="22"/>
        <end position="1029"/>
    </location>
</feature>
<organism evidence="9 10">
    <name type="scientific">Prorocentrum cordatum</name>
    <dbReference type="NCBI Taxonomy" id="2364126"/>
    <lineage>
        <taxon>Eukaryota</taxon>
        <taxon>Sar</taxon>
        <taxon>Alveolata</taxon>
        <taxon>Dinophyceae</taxon>
        <taxon>Prorocentrales</taxon>
        <taxon>Prorocentraceae</taxon>
        <taxon>Prorocentrum</taxon>
    </lineage>
</organism>
<evidence type="ECO:0000256" key="7">
    <source>
        <dbReference type="SAM" id="SignalP"/>
    </source>
</evidence>